<dbReference type="PROSITE" id="PS50238">
    <property type="entry name" value="RHOGAP"/>
    <property type="match status" value="1"/>
</dbReference>
<dbReference type="AlphaFoldDB" id="A0A820U7J1"/>
<dbReference type="InterPro" id="IPR001202">
    <property type="entry name" value="WW_dom"/>
</dbReference>
<feature type="domain" description="Rho-GAP" evidence="10">
    <location>
        <begin position="997"/>
        <end position="1184"/>
    </location>
</feature>
<evidence type="ECO:0000256" key="2">
    <source>
        <dbReference type="ARBA" id="ARBA00022468"/>
    </source>
</evidence>
<dbReference type="InterPro" id="IPR000198">
    <property type="entry name" value="RhoGAP_dom"/>
</dbReference>
<keyword evidence="2" id="KW-0343">GTPase activation</keyword>
<keyword evidence="6" id="KW-0539">Nucleus</keyword>
<evidence type="ECO:0000256" key="8">
    <source>
        <dbReference type="SAM" id="MobiDB-lite"/>
    </source>
</evidence>
<dbReference type="InterPro" id="IPR036020">
    <property type="entry name" value="WW_dom_sf"/>
</dbReference>
<proteinExistence type="predicted"/>
<feature type="region of interest" description="Disordered" evidence="8">
    <location>
        <begin position="559"/>
        <end position="600"/>
    </location>
</feature>
<evidence type="ECO:0000256" key="1">
    <source>
        <dbReference type="ARBA" id="ARBA00004123"/>
    </source>
</evidence>
<evidence type="ECO:0000313" key="13">
    <source>
        <dbReference type="Proteomes" id="UP000663838"/>
    </source>
</evidence>
<accession>A0A820U7J1</accession>
<dbReference type="GO" id="GO:0005096">
    <property type="term" value="F:GTPase activator activity"/>
    <property type="evidence" value="ECO:0007669"/>
    <property type="project" value="UniProtKB-KW"/>
</dbReference>
<sequence length="1189" mass="134348">MGERLEWVQIIEPKSKDIMYANLVTGECVWEAPPGARIKRTDENQWWELFDASTKRNYYYNAKSQRTVWQRPPGADIIPLAKLQMIKENTEPKDEQLTSTIITSPASTINQTVQQRTNNNKWKQISLQGLDLSSHQNKLTSPTKMSTPPLNSAAQRSIRRTATILHPNTTLTSSISSDPRRTVVCNDITLPSKANQTNSFFRRRTQQQTFNGQLDKSSSTSSSTKSSLIDENSTKTSSATFSLLRQHSSPTKHSHKIEKSTYDNLTNATINNENTVVSSTHFERKSSYPLNKKANRHLTNDSLTSDAYDNFPDKNGYDNYPIIRKTTASSTMTTSQNDADGILSLFLIILIKEEEKTPIIYLERQLSSSTLSTPRNEFNTKRSQSINLKTPLTLKSTSTAVTPDENKRSGSAHHRTTKSSTTTAATLTKDQLSNLHVASCIPLNEHLFNQNSQTRQQSPILRHISSPSLQSSTVLSHQQAVHNNNHNNNNNNNNNNHHHHPTANNSMESSTIMPSDGTFNRLSYGRNRVRKKQPRTNPNYVNIEIKSNDGSLRSTYIRIHDGQKPKTSTLSSSSSSSSSSSTKNPSIEQESISSNSHFHSQPYLNDVQEYFTSNDTNHHSIERTKISPQWLKNNEERNEMILQQYEQTDNSQADDAQTLTNKTALMMKQFVACNDEFLFHSTTDPININFNHENSNNDRSVVTGCGTNSNTSTLSSPTLPIYYDGNSNSPPLSNSMTPHSMNRSHEPDSSTSSLNRPVSIHLHNFNDNGNQNNQTSIYKQWTSSSPTKAPAAIVEVESDILFNDMLNFNTHKRGLFGKRLTQDDLLSWSKEPITKPLLRTMDKVLKKEAPEIFKLIQTYMGDKKSKQIASLNTCLELTTKGWSLPTIRDELYLQLIKQTSYNINAESLQRGWELMAVCLSFFPPSSKFQSLLEKYISLQTNGESDTPEVPISIYANVCLKRLEKILQTGPKKGLKKPTFEEIELSKHTIHFPSMFGATLEEVMAMQRTRFPERRLPWIQTILSEEVLRLNGAQIEGIFRVPGDLDGVNALKVKCDQWQLPSLEDAHLPASLLKLWYRELAEPLIPSIFYEQCILNCDIPDTCIRIVNSLPDINRAVLTYLIRFLQVFGAAENVVITKMDVNNLSMVFAPNILRCDSEDAKVIFENARKEMLFIKILILNLDTNSIEGVI</sequence>
<feature type="compositionally biased region" description="Polar residues" evidence="8">
    <location>
        <begin position="502"/>
        <end position="521"/>
    </location>
</feature>
<feature type="region of interest" description="Disordered" evidence="8">
    <location>
        <begin position="468"/>
        <end position="545"/>
    </location>
</feature>
<protein>
    <recommendedName>
        <fullName evidence="7">Rho GTPase-activating protein 39</fullName>
    </recommendedName>
</protein>
<feature type="compositionally biased region" description="Low complexity" evidence="8">
    <location>
        <begin position="468"/>
        <end position="495"/>
    </location>
</feature>
<evidence type="ECO:0000256" key="4">
    <source>
        <dbReference type="ARBA" id="ARBA00022737"/>
    </source>
</evidence>
<dbReference type="PROSITE" id="PS50020">
    <property type="entry name" value="WW_DOMAIN_2"/>
    <property type="match status" value="1"/>
</dbReference>
<evidence type="ECO:0000256" key="7">
    <source>
        <dbReference type="ARBA" id="ARBA00070269"/>
    </source>
</evidence>
<organism evidence="12 13">
    <name type="scientific">Rotaria socialis</name>
    <dbReference type="NCBI Taxonomy" id="392032"/>
    <lineage>
        <taxon>Eukaryota</taxon>
        <taxon>Metazoa</taxon>
        <taxon>Spiralia</taxon>
        <taxon>Gnathifera</taxon>
        <taxon>Rotifera</taxon>
        <taxon>Eurotatoria</taxon>
        <taxon>Bdelloidea</taxon>
        <taxon>Philodinida</taxon>
        <taxon>Philodinidae</taxon>
        <taxon>Rotaria</taxon>
    </lineage>
</organism>
<dbReference type="PROSITE" id="PS51016">
    <property type="entry name" value="MYTH4"/>
    <property type="match status" value="1"/>
</dbReference>
<feature type="compositionally biased region" description="Polar residues" evidence="8">
    <location>
        <begin position="583"/>
        <end position="600"/>
    </location>
</feature>
<feature type="compositionally biased region" description="Polar residues" evidence="8">
    <location>
        <begin position="229"/>
        <end position="249"/>
    </location>
</feature>
<evidence type="ECO:0000259" key="11">
    <source>
        <dbReference type="PROSITE" id="PS51016"/>
    </source>
</evidence>
<dbReference type="EMBL" id="CAJOBS010000052">
    <property type="protein sequence ID" value="CAF4480709.1"/>
    <property type="molecule type" value="Genomic_DNA"/>
</dbReference>
<name>A0A820U7J1_9BILA</name>
<feature type="compositionally biased region" description="Low complexity" evidence="8">
    <location>
        <begin position="216"/>
        <end position="227"/>
    </location>
</feature>
<evidence type="ECO:0000256" key="5">
    <source>
        <dbReference type="ARBA" id="ARBA00022990"/>
    </source>
</evidence>
<keyword evidence="4" id="KW-0677">Repeat</keyword>
<dbReference type="GO" id="GO:0007165">
    <property type="term" value="P:signal transduction"/>
    <property type="evidence" value="ECO:0007669"/>
    <property type="project" value="InterPro"/>
</dbReference>
<feature type="compositionally biased region" description="Low complexity" evidence="8">
    <location>
        <begin position="388"/>
        <end position="399"/>
    </location>
</feature>
<feature type="region of interest" description="Disordered" evidence="8">
    <location>
        <begin position="208"/>
        <end position="257"/>
    </location>
</feature>
<dbReference type="InterPro" id="IPR000857">
    <property type="entry name" value="MyTH4_dom"/>
</dbReference>
<dbReference type="GO" id="GO:0005737">
    <property type="term" value="C:cytoplasm"/>
    <property type="evidence" value="ECO:0007669"/>
    <property type="project" value="TreeGrafter"/>
</dbReference>
<dbReference type="Gene3D" id="1.25.40.530">
    <property type="entry name" value="MyTH4 domain"/>
    <property type="match status" value="1"/>
</dbReference>
<evidence type="ECO:0000259" key="9">
    <source>
        <dbReference type="PROSITE" id="PS50020"/>
    </source>
</evidence>
<comment type="caution">
    <text evidence="12">The sequence shown here is derived from an EMBL/GenBank/DDBJ whole genome shotgun (WGS) entry which is preliminary data.</text>
</comment>
<dbReference type="Pfam" id="PF00784">
    <property type="entry name" value="MyTH4"/>
    <property type="match status" value="1"/>
</dbReference>
<dbReference type="SMART" id="SM00139">
    <property type="entry name" value="MyTH4"/>
    <property type="match status" value="1"/>
</dbReference>
<comment type="subcellular location">
    <subcellularLocation>
        <location evidence="1">Nucleus</location>
    </subcellularLocation>
</comment>
<feature type="domain" description="MyTH4" evidence="11">
    <location>
        <begin position="828"/>
        <end position="986"/>
    </location>
</feature>
<dbReference type="PANTHER" id="PTHR45876">
    <property type="entry name" value="FI04035P"/>
    <property type="match status" value="1"/>
</dbReference>
<feature type="region of interest" description="Disordered" evidence="8">
    <location>
        <begin position="725"/>
        <end position="754"/>
    </location>
</feature>
<feature type="compositionally biased region" description="Polar residues" evidence="8">
    <location>
        <begin position="372"/>
        <end position="387"/>
    </location>
</feature>
<feature type="domain" description="WW" evidence="9">
    <location>
        <begin position="47"/>
        <end position="74"/>
    </location>
</feature>
<dbReference type="PANTHER" id="PTHR45876:SF8">
    <property type="entry name" value="FI04035P"/>
    <property type="match status" value="1"/>
</dbReference>
<dbReference type="SMART" id="SM00324">
    <property type="entry name" value="RhoGAP"/>
    <property type="match status" value="1"/>
</dbReference>
<evidence type="ECO:0000256" key="3">
    <source>
        <dbReference type="ARBA" id="ARBA00022553"/>
    </source>
</evidence>
<evidence type="ECO:0000256" key="6">
    <source>
        <dbReference type="ARBA" id="ARBA00023242"/>
    </source>
</evidence>
<dbReference type="FunFam" id="1.10.555.10:FF:000011">
    <property type="entry name" value="Rho GTPase-activating protein 39"/>
    <property type="match status" value="1"/>
</dbReference>
<dbReference type="Proteomes" id="UP000663838">
    <property type="component" value="Unassembled WGS sequence"/>
</dbReference>
<feature type="compositionally biased region" description="Low complexity" evidence="8">
    <location>
        <begin position="567"/>
        <end position="582"/>
    </location>
</feature>
<dbReference type="Pfam" id="PF00620">
    <property type="entry name" value="RhoGAP"/>
    <property type="match status" value="1"/>
</dbReference>
<dbReference type="Gene3D" id="1.10.555.10">
    <property type="entry name" value="Rho GTPase activation protein"/>
    <property type="match status" value="1"/>
</dbReference>
<dbReference type="GO" id="GO:0005634">
    <property type="term" value="C:nucleus"/>
    <property type="evidence" value="ECO:0007669"/>
    <property type="project" value="UniProtKB-SubCell"/>
</dbReference>
<keyword evidence="5" id="KW-0007">Acetylation</keyword>
<reference evidence="12" key="1">
    <citation type="submission" date="2021-02" db="EMBL/GenBank/DDBJ databases">
        <authorList>
            <person name="Nowell W R."/>
        </authorList>
    </citation>
    <scope>NUCLEOTIDE SEQUENCE</scope>
</reference>
<evidence type="ECO:0000313" key="12">
    <source>
        <dbReference type="EMBL" id="CAF4480709.1"/>
    </source>
</evidence>
<feature type="compositionally biased region" description="Polar residues" evidence="8">
    <location>
        <begin position="725"/>
        <end position="741"/>
    </location>
</feature>
<dbReference type="SUPFAM" id="SSF48350">
    <property type="entry name" value="GTPase activation domain, GAP"/>
    <property type="match status" value="1"/>
</dbReference>
<dbReference type="SMART" id="SM00456">
    <property type="entry name" value="WW"/>
    <property type="match status" value="2"/>
</dbReference>
<dbReference type="Gene3D" id="2.20.70.10">
    <property type="match status" value="1"/>
</dbReference>
<feature type="region of interest" description="Disordered" evidence="8">
    <location>
        <begin position="372"/>
        <end position="425"/>
    </location>
</feature>
<dbReference type="InterPro" id="IPR038185">
    <property type="entry name" value="MyTH4_dom_sf"/>
</dbReference>
<dbReference type="InterPro" id="IPR008936">
    <property type="entry name" value="Rho_GTPase_activation_prot"/>
</dbReference>
<dbReference type="GO" id="GO:0005856">
    <property type="term" value="C:cytoskeleton"/>
    <property type="evidence" value="ECO:0007669"/>
    <property type="project" value="InterPro"/>
</dbReference>
<keyword evidence="3" id="KW-0597">Phosphoprotein</keyword>
<dbReference type="SUPFAM" id="SSF51045">
    <property type="entry name" value="WW domain"/>
    <property type="match status" value="1"/>
</dbReference>
<evidence type="ECO:0000259" key="10">
    <source>
        <dbReference type="PROSITE" id="PS50238"/>
    </source>
</evidence>
<dbReference type="FunFam" id="2.20.70.10:FF:000022">
    <property type="entry name" value="Rho GTPase activating protein 39"/>
    <property type="match status" value="1"/>
</dbReference>
<gene>
    <name evidence="12" type="ORF">TOA249_LOCUS1768</name>
</gene>